<dbReference type="GO" id="GO:0019478">
    <property type="term" value="P:D-amino acid catabolic process"/>
    <property type="evidence" value="ECO:0007669"/>
    <property type="project" value="InterPro"/>
</dbReference>
<dbReference type="Gene3D" id="3.40.50.10700">
    <property type="entry name" value="AF0625-like"/>
    <property type="match status" value="1"/>
</dbReference>
<dbReference type="HAMAP" id="MF_00562">
    <property type="entry name" value="Deacylase_DtdA"/>
    <property type="match status" value="1"/>
</dbReference>
<dbReference type="AlphaFoldDB" id="X0ZE40"/>
<dbReference type="GO" id="GO:0051499">
    <property type="term" value="F:D-aminoacyl-tRNA deacylase activity"/>
    <property type="evidence" value="ECO:0007669"/>
    <property type="project" value="InterPro"/>
</dbReference>
<dbReference type="InterPro" id="IPR007508">
    <property type="entry name" value="DtdA"/>
</dbReference>
<dbReference type="EMBL" id="BART01007483">
    <property type="protein sequence ID" value="GAG58593.1"/>
    <property type="molecule type" value="Genomic_DNA"/>
</dbReference>
<dbReference type="SUPFAM" id="SSF142535">
    <property type="entry name" value="AF0625-like"/>
    <property type="match status" value="1"/>
</dbReference>
<dbReference type="Gene3D" id="3.40.630.50">
    <property type="entry name" value="AF0625-like"/>
    <property type="match status" value="1"/>
</dbReference>
<dbReference type="Pfam" id="PF04414">
    <property type="entry name" value="tRNA_deacylase"/>
    <property type="match status" value="1"/>
</dbReference>
<keyword evidence="3" id="KW-0862">Zinc</keyword>
<proteinExistence type="inferred from homology"/>
<dbReference type="InterPro" id="IPR018033">
    <property type="entry name" value="Deacylase_DtdA_archaea"/>
</dbReference>
<accession>X0ZE40</accession>
<dbReference type="PIRSF" id="PIRSF016210">
    <property type="entry name" value="UCP016210"/>
    <property type="match status" value="1"/>
</dbReference>
<dbReference type="PANTHER" id="PTHR34667:SF1">
    <property type="entry name" value="D-AMINOACYL-TRNA DEACYLASE"/>
    <property type="match status" value="1"/>
</dbReference>
<evidence type="ECO:0000256" key="1">
    <source>
        <dbReference type="ARBA" id="ARBA00022723"/>
    </source>
</evidence>
<gene>
    <name evidence="4" type="ORF">S01H4_17024</name>
</gene>
<protein>
    <recommendedName>
        <fullName evidence="5">D-aminoacyl-tRNA deacylase</fullName>
    </recommendedName>
</protein>
<dbReference type="GO" id="GO:0046872">
    <property type="term" value="F:metal ion binding"/>
    <property type="evidence" value="ECO:0007669"/>
    <property type="project" value="UniProtKB-KW"/>
</dbReference>
<comment type="caution">
    <text evidence="4">The sequence shown here is derived from an EMBL/GenBank/DDBJ whole genome shotgun (WGS) entry which is preliminary data.</text>
</comment>
<evidence type="ECO:0008006" key="5">
    <source>
        <dbReference type="Google" id="ProtNLM"/>
    </source>
</evidence>
<evidence type="ECO:0000256" key="2">
    <source>
        <dbReference type="ARBA" id="ARBA00022801"/>
    </source>
</evidence>
<evidence type="ECO:0000256" key="3">
    <source>
        <dbReference type="ARBA" id="ARBA00022833"/>
    </source>
</evidence>
<reference evidence="4" key="1">
    <citation type="journal article" date="2014" name="Front. Microbiol.">
        <title>High frequency of phylogenetically diverse reductive dehalogenase-homologous genes in deep subseafloor sedimentary metagenomes.</title>
        <authorList>
            <person name="Kawai M."/>
            <person name="Futagami T."/>
            <person name="Toyoda A."/>
            <person name="Takaki Y."/>
            <person name="Nishi S."/>
            <person name="Hori S."/>
            <person name="Arai W."/>
            <person name="Tsubouchi T."/>
            <person name="Morono Y."/>
            <person name="Uchiyama I."/>
            <person name="Ito T."/>
            <person name="Fujiyama A."/>
            <person name="Inagaki F."/>
            <person name="Takami H."/>
        </authorList>
    </citation>
    <scope>NUCLEOTIDE SEQUENCE</scope>
    <source>
        <strain evidence="4">Expedition CK06-06</strain>
    </source>
</reference>
<keyword evidence="1" id="KW-0479">Metal-binding</keyword>
<organism evidence="4">
    <name type="scientific">marine sediment metagenome</name>
    <dbReference type="NCBI Taxonomy" id="412755"/>
    <lineage>
        <taxon>unclassified sequences</taxon>
        <taxon>metagenomes</taxon>
        <taxon>ecological metagenomes</taxon>
    </lineage>
</organism>
<dbReference type="PANTHER" id="PTHR34667">
    <property type="entry name" value="D-AMINOACYL-TRNA DEACYLASE"/>
    <property type="match status" value="1"/>
</dbReference>
<sequence>MQFFIITSKEDNASMNIRDKLLSSTSYNFEETEFLWHKHPVFKLTNFLAMDEEQSNLGEVEVYLGLTKEPLIFLNDLKLKESKIDPDFIIFASRHTSKTARPAFLVHTTGNWGKEADFGGDPQSLSLTSALLLKAGFISFIEKELPIILSDFSFDIEVTHHGPTKLEIPLIFMELGSSKKEWGIIDAGESVATTVINTIYNYLKLKKKGDQEICIGFGGTHYAPNFRRLIEDTNLAISFICPKYYIQELNCEMISGMIRNTTEEVDYFLIDWKGTNSADKKHLIPLLEEFDIPIKKTKDF</sequence>
<name>X0ZE40_9ZZZZ</name>
<evidence type="ECO:0000313" key="4">
    <source>
        <dbReference type="EMBL" id="GAG58593.1"/>
    </source>
</evidence>
<keyword evidence="2" id="KW-0378">Hydrolase</keyword>